<dbReference type="EMBL" id="CAJNNV010028468">
    <property type="protein sequence ID" value="CAE8624698.1"/>
    <property type="molecule type" value="Genomic_DNA"/>
</dbReference>
<feature type="compositionally biased region" description="Basic and acidic residues" evidence="1">
    <location>
        <begin position="61"/>
        <end position="70"/>
    </location>
</feature>
<evidence type="ECO:0000313" key="3">
    <source>
        <dbReference type="Proteomes" id="UP000654075"/>
    </source>
</evidence>
<proteinExistence type="predicted"/>
<keyword evidence="3" id="KW-1185">Reference proteome</keyword>
<accession>A0A813GPD3</accession>
<comment type="caution">
    <text evidence="2">The sequence shown here is derived from an EMBL/GenBank/DDBJ whole genome shotgun (WGS) entry which is preliminary data.</text>
</comment>
<feature type="region of interest" description="Disordered" evidence="1">
    <location>
        <begin position="18"/>
        <end position="138"/>
    </location>
</feature>
<feature type="compositionally biased region" description="Low complexity" evidence="1">
    <location>
        <begin position="29"/>
        <end position="54"/>
    </location>
</feature>
<sequence>TAPEDVFIKELDLQPEFSSLRAESERRSSFASGAGAAAARAARGGRSLLAPGRRISGSPRFKQESTRHLAESLAGRGRALWPVPPCAEPPATARPVSRTLLRAPDPFASEQQPKARPRPAPVTQRGFDSLFTSLGCSP</sequence>
<name>A0A813GPD3_POLGL</name>
<organism evidence="2 3">
    <name type="scientific">Polarella glacialis</name>
    <name type="common">Dinoflagellate</name>
    <dbReference type="NCBI Taxonomy" id="89957"/>
    <lineage>
        <taxon>Eukaryota</taxon>
        <taxon>Sar</taxon>
        <taxon>Alveolata</taxon>
        <taxon>Dinophyceae</taxon>
        <taxon>Suessiales</taxon>
        <taxon>Suessiaceae</taxon>
        <taxon>Polarella</taxon>
    </lineage>
</organism>
<dbReference type="Proteomes" id="UP000654075">
    <property type="component" value="Unassembled WGS sequence"/>
</dbReference>
<evidence type="ECO:0000256" key="1">
    <source>
        <dbReference type="SAM" id="MobiDB-lite"/>
    </source>
</evidence>
<dbReference type="AlphaFoldDB" id="A0A813GPD3"/>
<reference evidence="2" key="1">
    <citation type="submission" date="2021-02" db="EMBL/GenBank/DDBJ databases">
        <authorList>
            <person name="Dougan E. K."/>
            <person name="Rhodes N."/>
            <person name="Thang M."/>
            <person name="Chan C."/>
        </authorList>
    </citation>
    <scope>NUCLEOTIDE SEQUENCE</scope>
</reference>
<feature type="non-terminal residue" evidence="2">
    <location>
        <position position="138"/>
    </location>
</feature>
<evidence type="ECO:0000313" key="2">
    <source>
        <dbReference type="EMBL" id="CAE8624698.1"/>
    </source>
</evidence>
<gene>
    <name evidence="2" type="ORF">PGLA1383_LOCUS41802</name>
</gene>
<protein>
    <submittedName>
        <fullName evidence="2">Uncharacterized protein</fullName>
    </submittedName>
</protein>